<dbReference type="Proteomes" id="UP000094769">
    <property type="component" value="Unassembled WGS sequence"/>
</dbReference>
<dbReference type="GO" id="GO:0003677">
    <property type="term" value="F:DNA binding"/>
    <property type="evidence" value="ECO:0007669"/>
    <property type="project" value="UniProtKB-KW"/>
</dbReference>
<accession>A0A7Z0VIB2</accession>
<organism evidence="5 6">
    <name type="scientific">Candidatus Thiodiazotropha endolucinida</name>
    <dbReference type="NCBI Taxonomy" id="1655433"/>
    <lineage>
        <taxon>Bacteria</taxon>
        <taxon>Pseudomonadati</taxon>
        <taxon>Pseudomonadota</taxon>
        <taxon>Gammaproteobacteria</taxon>
        <taxon>Chromatiales</taxon>
        <taxon>Sedimenticolaceae</taxon>
        <taxon>Candidatus Thiodiazotropha</taxon>
    </lineage>
</organism>
<dbReference type="InterPro" id="IPR002577">
    <property type="entry name" value="HTH_HxlR"/>
</dbReference>
<feature type="domain" description="HTH hxlR-type" evidence="4">
    <location>
        <begin position="13"/>
        <end position="112"/>
    </location>
</feature>
<sequence>MVAKIEHKLRSECPIACALDVIGDHWSLLVIRNLMFLGIHEYKDMLKMEEQISSSILTNRLMRLQRDGLIASLPHPESRRRKLYYLTAKGIDLIYMMTELVVWSNKHMGDWVNIPKHKKELIEQDPDRLIQITLEELDAWERQFIPEKSV</sequence>
<name>A0A7Z0VIB2_9GAMM</name>
<protein>
    <submittedName>
        <fullName evidence="5">HTH-type transcriptional regulator YodB</fullName>
    </submittedName>
</protein>
<dbReference type="SUPFAM" id="SSF46785">
    <property type="entry name" value="Winged helix' DNA-binding domain"/>
    <property type="match status" value="1"/>
</dbReference>
<evidence type="ECO:0000313" key="6">
    <source>
        <dbReference type="Proteomes" id="UP000094769"/>
    </source>
</evidence>
<dbReference type="InterPro" id="IPR036388">
    <property type="entry name" value="WH-like_DNA-bd_sf"/>
</dbReference>
<dbReference type="PANTHER" id="PTHR33204">
    <property type="entry name" value="TRANSCRIPTIONAL REGULATOR, MARR FAMILY"/>
    <property type="match status" value="1"/>
</dbReference>
<dbReference type="PROSITE" id="PS51118">
    <property type="entry name" value="HTH_HXLR"/>
    <property type="match status" value="1"/>
</dbReference>
<dbReference type="Pfam" id="PF01638">
    <property type="entry name" value="HxlR"/>
    <property type="match status" value="1"/>
</dbReference>
<dbReference type="PANTHER" id="PTHR33204:SF37">
    <property type="entry name" value="HTH-TYPE TRANSCRIPTIONAL REGULATOR YODB"/>
    <property type="match status" value="1"/>
</dbReference>
<evidence type="ECO:0000256" key="1">
    <source>
        <dbReference type="ARBA" id="ARBA00023015"/>
    </source>
</evidence>
<comment type="caution">
    <text evidence="5">The sequence shown here is derived from an EMBL/GenBank/DDBJ whole genome shotgun (WGS) entry which is preliminary data.</text>
</comment>
<evidence type="ECO:0000256" key="3">
    <source>
        <dbReference type="ARBA" id="ARBA00023163"/>
    </source>
</evidence>
<gene>
    <name evidence="5" type="primary">yodB</name>
    <name evidence="5" type="ORF">CODIS_40330</name>
</gene>
<dbReference type="EMBL" id="MARB01000037">
    <property type="protein sequence ID" value="ODJ85741.1"/>
    <property type="molecule type" value="Genomic_DNA"/>
</dbReference>
<dbReference type="AlphaFoldDB" id="A0A7Z0VIB2"/>
<evidence type="ECO:0000259" key="4">
    <source>
        <dbReference type="PROSITE" id="PS51118"/>
    </source>
</evidence>
<proteinExistence type="predicted"/>
<evidence type="ECO:0000313" key="5">
    <source>
        <dbReference type="EMBL" id="ODJ85741.1"/>
    </source>
</evidence>
<dbReference type="InterPro" id="IPR036390">
    <property type="entry name" value="WH_DNA-bd_sf"/>
</dbReference>
<dbReference type="RefSeq" id="WP_069128342.1">
    <property type="nucleotide sequence ID" value="NZ_MARB01000037.1"/>
</dbReference>
<keyword evidence="6" id="KW-1185">Reference proteome</keyword>
<dbReference type="OrthoDB" id="9807069at2"/>
<keyword evidence="2" id="KW-0238">DNA-binding</keyword>
<evidence type="ECO:0000256" key="2">
    <source>
        <dbReference type="ARBA" id="ARBA00023125"/>
    </source>
</evidence>
<reference evidence="5 6" key="1">
    <citation type="submission" date="2016-06" db="EMBL/GenBank/DDBJ databases">
        <title>Genome sequence of endosymbiont of Candidatus Endolucinida thiodiazotropha.</title>
        <authorList>
            <person name="Poehlein A."/>
            <person name="Koenig S."/>
            <person name="Heiden S.E."/>
            <person name="Thuermer A."/>
            <person name="Voget S."/>
            <person name="Daniel R."/>
            <person name="Markert S."/>
            <person name="Gros O."/>
            <person name="Schweder T."/>
        </authorList>
    </citation>
    <scope>NUCLEOTIDE SEQUENCE [LARGE SCALE GENOMIC DNA]</scope>
    <source>
        <strain evidence="5 6">COS</strain>
    </source>
</reference>
<keyword evidence="3" id="KW-0804">Transcription</keyword>
<keyword evidence="1" id="KW-0805">Transcription regulation</keyword>
<dbReference type="Gene3D" id="1.10.10.10">
    <property type="entry name" value="Winged helix-like DNA-binding domain superfamily/Winged helix DNA-binding domain"/>
    <property type="match status" value="1"/>
</dbReference>